<reference evidence="2" key="1">
    <citation type="submission" date="2020-10" db="EMBL/GenBank/DDBJ databases">
        <title>Taxonomic study of unclassified bacteria belonging to the class Ktedonobacteria.</title>
        <authorList>
            <person name="Yabe S."/>
            <person name="Wang C.M."/>
            <person name="Zheng Y."/>
            <person name="Sakai Y."/>
            <person name="Cavaletti L."/>
            <person name="Monciardini P."/>
            <person name="Donadio S."/>
        </authorList>
    </citation>
    <scope>NUCLEOTIDE SEQUENCE</scope>
    <source>
        <strain evidence="2">SOSP1-1</strain>
    </source>
</reference>
<dbReference type="AlphaFoldDB" id="A0A8J3I990"/>
<keyword evidence="1" id="KW-1133">Transmembrane helix</keyword>
<comment type="caution">
    <text evidence="2">The sequence shown here is derived from an EMBL/GenBank/DDBJ whole genome shotgun (WGS) entry which is preliminary data.</text>
</comment>
<keyword evidence="1" id="KW-0472">Membrane</keyword>
<dbReference type="InterPro" id="IPR019283">
    <property type="entry name" value="DUF2330"/>
</dbReference>
<name>A0A8J3I990_9CHLR</name>
<evidence type="ECO:0000256" key="1">
    <source>
        <dbReference type="SAM" id="Phobius"/>
    </source>
</evidence>
<gene>
    <name evidence="2" type="ORF">KSX_77160</name>
</gene>
<feature type="transmembrane region" description="Helical" evidence="1">
    <location>
        <begin position="367"/>
        <end position="389"/>
    </location>
</feature>
<proteinExistence type="predicted"/>
<organism evidence="2 3">
    <name type="scientific">Ktedonospora formicarum</name>
    <dbReference type="NCBI Taxonomy" id="2778364"/>
    <lineage>
        <taxon>Bacteria</taxon>
        <taxon>Bacillati</taxon>
        <taxon>Chloroflexota</taxon>
        <taxon>Ktedonobacteria</taxon>
        <taxon>Ktedonobacterales</taxon>
        <taxon>Ktedonobacteraceae</taxon>
        <taxon>Ktedonospora</taxon>
    </lineage>
</organism>
<dbReference type="EMBL" id="BNJF01000005">
    <property type="protein sequence ID" value="GHO49553.1"/>
    <property type="molecule type" value="Genomic_DNA"/>
</dbReference>
<evidence type="ECO:0000313" key="2">
    <source>
        <dbReference type="EMBL" id="GHO49553.1"/>
    </source>
</evidence>
<sequence length="396" mass="43380">MLQHVLSLRRLLAGSMLALALILFSPLSALACGGLFVGANQAKVSQDTERLLITIGKQTTTLVEEIHYTGKASDFAWVLPVPVAPKVDVLENKNLFEQLENTTAPRFIVPEAPNCDYADITLLNRGDYAGAPNTVNRVNTYSGGTAGPFEYQVIGSSDAEALAKWLQSHHYTVPSNTQNLIQPYIQKKMLFLAMRLRPGQDASNIQPVKVTFPMVMTSVMVPIQLAATDIQTRMNMQVSIVANERFAPQNYRDVSIDSARLSMSPTPGANYYELVNEAIASVGGYGIVTQYAGPAPYFLNDRALGAPTGTVPEQATLTRFYTSYTPEHMTLDPIFAPNANAHAINSYIELKDTTTPPNCTLTYLKSAAILFAFPIAPVAILVSAAIIWYRRRHRHA</sequence>
<dbReference type="Pfam" id="PF10092">
    <property type="entry name" value="DUF2330"/>
    <property type="match status" value="1"/>
</dbReference>
<keyword evidence="1" id="KW-0812">Transmembrane</keyword>
<evidence type="ECO:0008006" key="4">
    <source>
        <dbReference type="Google" id="ProtNLM"/>
    </source>
</evidence>
<dbReference type="Proteomes" id="UP000612362">
    <property type="component" value="Unassembled WGS sequence"/>
</dbReference>
<accession>A0A8J3I990</accession>
<keyword evidence="3" id="KW-1185">Reference proteome</keyword>
<evidence type="ECO:0000313" key="3">
    <source>
        <dbReference type="Proteomes" id="UP000612362"/>
    </source>
</evidence>
<protein>
    <recommendedName>
        <fullName evidence="4">DUF2330 domain-containing protein</fullName>
    </recommendedName>
</protein>
<dbReference type="RefSeq" id="WP_220198665.1">
    <property type="nucleotide sequence ID" value="NZ_BNJF01000005.1"/>
</dbReference>